<dbReference type="PANTHER" id="PTHR47582">
    <property type="entry name" value="P450, PUTATIVE (EUROFUNG)-RELATED"/>
    <property type="match status" value="1"/>
</dbReference>
<keyword evidence="8" id="KW-1185">Reference proteome</keyword>
<gene>
    <name evidence="7" type="ORF">AOQ84DRAFT_377200</name>
</gene>
<comment type="cofactor">
    <cofactor evidence="1 5">
        <name>heme</name>
        <dbReference type="ChEBI" id="CHEBI:30413"/>
    </cofactor>
</comment>
<evidence type="ECO:0000256" key="5">
    <source>
        <dbReference type="PIRSR" id="PIRSR602403-1"/>
    </source>
</evidence>
<evidence type="ECO:0000256" key="4">
    <source>
        <dbReference type="ARBA" id="ARBA00023004"/>
    </source>
</evidence>
<proteinExistence type="inferred from homology"/>
<keyword evidence="6" id="KW-0560">Oxidoreductase</keyword>
<evidence type="ECO:0000313" key="7">
    <source>
        <dbReference type="EMBL" id="OCL07970.1"/>
    </source>
</evidence>
<dbReference type="PROSITE" id="PS00086">
    <property type="entry name" value="CYTOCHROME_P450"/>
    <property type="match status" value="1"/>
</dbReference>
<dbReference type="InterPro" id="IPR001128">
    <property type="entry name" value="Cyt_P450"/>
</dbReference>
<evidence type="ECO:0000256" key="2">
    <source>
        <dbReference type="ARBA" id="ARBA00010617"/>
    </source>
</evidence>
<dbReference type="GO" id="GO:0004497">
    <property type="term" value="F:monooxygenase activity"/>
    <property type="evidence" value="ECO:0007669"/>
    <property type="project" value="UniProtKB-KW"/>
</dbReference>
<dbReference type="OrthoDB" id="1470350at2759"/>
<dbReference type="InterPro" id="IPR002403">
    <property type="entry name" value="Cyt_P450_E_grp-IV"/>
</dbReference>
<name>A0A8E2JSG5_9PEZI</name>
<dbReference type="PANTHER" id="PTHR47582:SF1">
    <property type="entry name" value="P450, PUTATIVE (EUROFUNG)-RELATED"/>
    <property type="match status" value="1"/>
</dbReference>
<comment type="similarity">
    <text evidence="2 6">Belongs to the cytochrome P450 family.</text>
</comment>
<sequence length="451" mass="50098">MLGSRIYLVNSVSTIASIQKNNKTLAFEPIQAKFSARICGASNEAYNILIKAMDVENGIYPEIYRAMHPSLAPGVGLDAMNRTMIQSVSRSIESIKPAVGSSTAIGLVSWLRHHVTLATTQAVYGPKNPFQDANVEGAFWEYEKEIPRLIFLPAWLASRGVRYRKVLIDAFEKYFESRSHEEGSALVKEFYASENAHGFSLRDSAAFEVGDAIAILANTSAAVFWMIFYVFSNPEALQDIRREVSTIVSTSTNESGQRTHRLDFTKVKTNCPILTSTFREAMRLRSIGSSLRQVLKDTILEDTYFLKKGGVILMPTVSVHTDPSVWGSDVEEFKHKRFINDAKVSPAAFRSFGGGTTLCPGRHFSTTEILAVTMMMVMQYDIKPVGPGGWVAPTVEKTNIASVVMEPDQDIQVEVTNRSRVEDGEWVYQLTESEAVFAVAAEDRTESKLCN</sequence>
<evidence type="ECO:0000256" key="3">
    <source>
        <dbReference type="ARBA" id="ARBA00022723"/>
    </source>
</evidence>
<dbReference type="CDD" id="cd11040">
    <property type="entry name" value="CYP7_CYP8-like"/>
    <property type="match status" value="1"/>
</dbReference>
<keyword evidence="6" id="KW-0503">Monooxygenase</keyword>
<accession>A0A8E2JSG5</accession>
<evidence type="ECO:0000313" key="8">
    <source>
        <dbReference type="Proteomes" id="UP000250140"/>
    </source>
</evidence>
<dbReference type="InterPro" id="IPR053007">
    <property type="entry name" value="CYP450_monoxygenase_sec-met"/>
</dbReference>
<keyword evidence="3 5" id="KW-0479">Metal-binding</keyword>
<feature type="binding site" description="axial binding residue" evidence="5">
    <location>
        <position position="359"/>
    </location>
    <ligand>
        <name>heme</name>
        <dbReference type="ChEBI" id="CHEBI:30413"/>
    </ligand>
    <ligandPart>
        <name>Fe</name>
        <dbReference type="ChEBI" id="CHEBI:18248"/>
    </ligandPart>
</feature>
<evidence type="ECO:0000256" key="6">
    <source>
        <dbReference type="RuleBase" id="RU000461"/>
    </source>
</evidence>
<dbReference type="InterPro" id="IPR036396">
    <property type="entry name" value="Cyt_P450_sf"/>
</dbReference>
<reference evidence="7 8" key="1">
    <citation type="journal article" date="2016" name="Nat. Commun.">
        <title>Ectomycorrhizal ecology is imprinted in the genome of the dominant symbiotic fungus Cenococcum geophilum.</title>
        <authorList>
            <consortium name="DOE Joint Genome Institute"/>
            <person name="Peter M."/>
            <person name="Kohler A."/>
            <person name="Ohm R.A."/>
            <person name="Kuo A."/>
            <person name="Krutzmann J."/>
            <person name="Morin E."/>
            <person name="Arend M."/>
            <person name="Barry K.W."/>
            <person name="Binder M."/>
            <person name="Choi C."/>
            <person name="Clum A."/>
            <person name="Copeland A."/>
            <person name="Grisel N."/>
            <person name="Haridas S."/>
            <person name="Kipfer T."/>
            <person name="LaButti K."/>
            <person name="Lindquist E."/>
            <person name="Lipzen A."/>
            <person name="Maire R."/>
            <person name="Meier B."/>
            <person name="Mihaltcheva S."/>
            <person name="Molinier V."/>
            <person name="Murat C."/>
            <person name="Poggeler S."/>
            <person name="Quandt C.A."/>
            <person name="Sperisen C."/>
            <person name="Tritt A."/>
            <person name="Tisserant E."/>
            <person name="Crous P.W."/>
            <person name="Henrissat B."/>
            <person name="Nehls U."/>
            <person name="Egli S."/>
            <person name="Spatafora J.W."/>
            <person name="Grigoriev I.V."/>
            <person name="Martin F.M."/>
        </authorList>
    </citation>
    <scope>NUCLEOTIDE SEQUENCE [LARGE SCALE GENOMIC DNA]</scope>
    <source>
        <strain evidence="7 8">CBS 207.34</strain>
    </source>
</reference>
<dbReference type="Gene3D" id="1.10.630.10">
    <property type="entry name" value="Cytochrome P450"/>
    <property type="match status" value="1"/>
</dbReference>
<dbReference type="GO" id="GO:0020037">
    <property type="term" value="F:heme binding"/>
    <property type="evidence" value="ECO:0007669"/>
    <property type="project" value="InterPro"/>
</dbReference>
<protein>
    <submittedName>
        <fullName evidence="7">Cytochrome P450</fullName>
    </submittedName>
</protein>
<dbReference type="AlphaFoldDB" id="A0A8E2JSG5"/>
<dbReference type="Proteomes" id="UP000250140">
    <property type="component" value="Unassembled WGS sequence"/>
</dbReference>
<dbReference type="Pfam" id="PF00067">
    <property type="entry name" value="p450"/>
    <property type="match status" value="1"/>
</dbReference>
<dbReference type="SUPFAM" id="SSF48264">
    <property type="entry name" value="Cytochrome P450"/>
    <property type="match status" value="1"/>
</dbReference>
<dbReference type="GO" id="GO:0005506">
    <property type="term" value="F:iron ion binding"/>
    <property type="evidence" value="ECO:0007669"/>
    <property type="project" value="InterPro"/>
</dbReference>
<dbReference type="GO" id="GO:0016705">
    <property type="term" value="F:oxidoreductase activity, acting on paired donors, with incorporation or reduction of molecular oxygen"/>
    <property type="evidence" value="ECO:0007669"/>
    <property type="project" value="InterPro"/>
</dbReference>
<organism evidence="7 8">
    <name type="scientific">Glonium stellatum</name>
    <dbReference type="NCBI Taxonomy" id="574774"/>
    <lineage>
        <taxon>Eukaryota</taxon>
        <taxon>Fungi</taxon>
        <taxon>Dikarya</taxon>
        <taxon>Ascomycota</taxon>
        <taxon>Pezizomycotina</taxon>
        <taxon>Dothideomycetes</taxon>
        <taxon>Pleosporomycetidae</taxon>
        <taxon>Gloniales</taxon>
        <taxon>Gloniaceae</taxon>
        <taxon>Glonium</taxon>
    </lineage>
</organism>
<keyword evidence="5 6" id="KW-0349">Heme</keyword>
<dbReference type="EMBL" id="KV749746">
    <property type="protein sequence ID" value="OCL07970.1"/>
    <property type="molecule type" value="Genomic_DNA"/>
</dbReference>
<dbReference type="PRINTS" id="PR00465">
    <property type="entry name" value="EP450IV"/>
</dbReference>
<evidence type="ECO:0000256" key="1">
    <source>
        <dbReference type="ARBA" id="ARBA00001971"/>
    </source>
</evidence>
<dbReference type="InterPro" id="IPR017972">
    <property type="entry name" value="Cyt_P450_CS"/>
</dbReference>
<keyword evidence="4 5" id="KW-0408">Iron</keyword>